<dbReference type="HOGENOM" id="CLU_046640_0_1_10"/>
<dbReference type="EMBL" id="CP007035">
    <property type="protein sequence ID" value="AHF15739.1"/>
    <property type="molecule type" value="Genomic_DNA"/>
</dbReference>
<dbReference type="GO" id="GO:0003676">
    <property type="term" value="F:nucleic acid binding"/>
    <property type="evidence" value="ECO:0007669"/>
    <property type="project" value="InterPro"/>
</dbReference>
<dbReference type="InterPro" id="IPR009362">
    <property type="entry name" value="YhcG_C"/>
</dbReference>
<dbReference type="InterPro" id="IPR041527">
    <property type="entry name" value="YhcG_N"/>
</dbReference>
<evidence type="ECO:0008006" key="5">
    <source>
        <dbReference type="Google" id="ProtNLM"/>
    </source>
</evidence>
<proteinExistence type="predicted"/>
<dbReference type="Pfam" id="PF17761">
    <property type="entry name" value="DUF1016_N"/>
    <property type="match status" value="2"/>
</dbReference>
<protein>
    <recommendedName>
        <fullName evidence="5">50S ribosomal protein L31</fullName>
    </recommendedName>
</protein>
<keyword evidence="4" id="KW-1185">Reference proteome</keyword>
<evidence type="ECO:0000313" key="4">
    <source>
        <dbReference type="Proteomes" id="UP000003586"/>
    </source>
</evidence>
<accession>W0F2N4</accession>
<evidence type="ECO:0000313" key="3">
    <source>
        <dbReference type="EMBL" id="AHF15739.1"/>
    </source>
</evidence>
<dbReference type="Proteomes" id="UP000003586">
    <property type="component" value="Chromosome"/>
</dbReference>
<organism evidence="3 4">
    <name type="scientific">Niabella soli DSM 19437</name>
    <dbReference type="NCBI Taxonomy" id="929713"/>
    <lineage>
        <taxon>Bacteria</taxon>
        <taxon>Pseudomonadati</taxon>
        <taxon>Bacteroidota</taxon>
        <taxon>Chitinophagia</taxon>
        <taxon>Chitinophagales</taxon>
        <taxon>Chitinophagaceae</taxon>
        <taxon>Niabella</taxon>
    </lineage>
</organism>
<dbReference type="PANTHER" id="PTHR30547:SF5">
    <property type="entry name" value="NUCLEASE YHCG-RELATED"/>
    <property type="match status" value="1"/>
</dbReference>
<feature type="domain" description="YhcG N-terminal" evidence="2">
    <location>
        <begin position="14"/>
        <end position="108"/>
    </location>
</feature>
<evidence type="ECO:0000259" key="1">
    <source>
        <dbReference type="Pfam" id="PF06250"/>
    </source>
</evidence>
<feature type="domain" description="YhcG N-terminal" evidence="2">
    <location>
        <begin position="143"/>
        <end position="195"/>
    </location>
</feature>
<dbReference type="AlphaFoldDB" id="W0F2N4"/>
<reference evidence="3 4" key="1">
    <citation type="submission" date="2013-12" db="EMBL/GenBank/DDBJ databases">
        <authorList>
            <consortium name="DOE Joint Genome Institute"/>
            <person name="Eisen J."/>
            <person name="Huntemann M."/>
            <person name="Han J."/>
            <person name="Chen A."/>
            <person name="Kyrpides N."/>
            <person name="Mavromatis K."/>
            <person name="Markowitz V."/>
            <person name="Palaniappan K."/>
            <person name="Ivanova N."/>
            <person name="Schaumberg A."/>
            <person name="Pati A."/>
            <person name="Liolios K."/>
            <person name="Nordberg H.P."/>
            <person name="Cantor M.N."/>
            <person name="Hua S.X."/>
            <person name="Woyke T."/>
        </authorList>
    </citation>
    <scope>NUCLEOTIDE SEQUENCE [LARGE SCALE GENOMIC DNA]</scope>
    <source>
        <strain evidence="4">DSM 19437</strain>
    </source>
</reference>
<dbReference type="InterPro" id="IPR011856">
    <property type="entry name" value="tRNA_endonuc-like_dom_sf"/>
</dbReference>
<dbReference type="KEGG" id="nso:NIASO_12425"/>
<dbReference type="Gene3D" id="3.40.1350.10">
    <property type="match status" value="1"/>
</dbReference>
<dbReference type="PANTHER" id="PTHR30547">
    <property type="entry name" value="UNCHARACTERIZED PROTEIN YHCG-RELATED"/>
    <property type="match status" value="1"/>
</dbReference>
<gene>
    <name evidence="3" type="ORF">NIASO_12425</name>
</gene>
<dbReference type="STRING" id="929713.NIASO_12425"/>
<feature type="domain" description="YhcG PDDEXK nuclease" evidence="1">
    <location>
        <begin position="219"/>
        <end position="372"/>
    </location>
</feature>
<dbReference type="RefSeq" id="WP_008585943.1">
    <property type="nucleotide sequence ID" value="NZ_CP007035.1"/>
</dbReference>
<name>W0F2N4_9BACT</name>
<evidence type="ECO:0000259" key="2">
    <source>
        <dbReference type="Pfam" id="PF17761"/>
    </source>
</evidence>
<dbReference type="Pfam" id="PF06250">
    <property type="entry name" value="YhcG_C"/>
    <property type="match status" value="1"/>
</dbReference>
<dbReference type="InterPro" id="IPR053148">
    <property type="entry name" value="PD-DEXK-like_domain"/>
</dbReference>
<dbReference type="eggNOG" id="COG4804">
    <property type="taxonomic scope" value="Bacteria"/>
</dbReference>
<sequence length="392" mass="45535">MAIIRSYKKWLGTLKEQIAQSRLQSSLAVNTNMLLLYWFIGKQIVQKVDVEDWGAKVIEQLSDDLQTSFPDVRGFSVRNLLYMKQFAVTYPDLLITQQPVAQLRNGRNSGASKTKTTIKKSSTAAFTQQPVAQFEATDYFLSNPLLTGIPWGHHTYLIDKINDDAERLWYIQKTIENNWSRAVLQYQVATDLYLRQHKTKKISNFHLTLPKPQADLANQILKDPYVFRFPQIGEFTTERELEQHLIHHLRDFILELGAGFAYVGRQVKFKVGKKDYYIDLLFYHLFLRCFIVIELKMEAFEMAHSGQMNGYLNMVNKQLKQEQDQPSIGIILCAAKDAVEVDFALMNINHPIGVSEYTFSKELPRKLKNKLPTAKQLRDEVKTFYKKLKNRK</sequence>
<dbReference type="OrthoDB" id="9801263at2"/>